<reference evidence="1" key="1">
    <citation type="journal article" date="2023" name="Insect Mol. Biol.">
        <title>Genome sequencing provides insights into the evolution of gene families encoding plant cell wall-degrading enzymes in longhorned beetles.</title>
        <authorList>
            <person name="Shin N.R."/>
            <person name="Okamura Y."/>
            <person name="Kirsch R."/>
            <person name="Pauchet Y."/>
        </authorList>
    </citation>
    <scope>NUCLEOTIDE SEQUENCE</scope>
    <source>
        <strain evidence="1">MMC_N1</strain>
    </source>
</reference>
<gene>
    <name evidence="1" type="ORF">NQ317_014108</name>
</gene>
<keyword evidence="2" id="KW-1185">Reference proteome</keyword>
<accession>A0ABQ9IU86</accession>
<protein>
    <submittedName>
        <fullName evidence="1">Uncharacterized protein</fullName>
    </submittedName>
</protein>
<dbReference type="EMBL" id="JAPWTJ010002502">
    <property type="protein sequence ID" value="KAJ8965920.1"/>
    <property type="molecule type" value="Genomic_DNA"/>
</dbReference>
<evidence type="ECO:0000313" key="2">
    <source>
        <dbReference type="Proteomes" id="UP001162164"/>
    </source>
</evidence>
<proteinExistence type="predicted"/>
<comment type="caution">
    <text evidence="1">The sequence shown here is derived from an EMBL/GenBank/DDBJ whole genome shotgun (WGS) entry which is preliminary data.</text>
</comment>
<organism evidence="1 2">
    <name type="scientific">Molorchus minor</name>
    <dbReference type="NCBI Taxonomy" id="1323400"/>
    <lineage>
        <taxon>Eukaryota</taxon>
        <taxon>Metazoa</taxon>
        <taxon>Ecdysozoa</taxon>
        <taxon>Arthropoda</taxon>
        <taxon>Hexapoda</taxon>
        <taxon>Insecta</taxon>
        <taxon>Pterygota</taxon>
        <taxon>Neoptera</taxon>
        <taxon>Endopterygota</taxon>
        <taxon>Coleoptera</taxon>
        <taxon>Polyphaga</taxon>
        <taxon>Cucujiformia</taxon>
        <taxon>Chrysomeloidea</taxon>
        <taxon>Cerambycidae</taxon>
        <taxon>Lamiinae</taxon>
        <taxon>Monochamini</taxon>
        <taxon>Molorchus</taxon>
    </lineage>
</organism>
<evidence type="ECO:0000313" key="1">
    <source>
        <dbReference type="EMBL" id="KAJ8965920.1"/>
    </source>
</evidence>
<dbReference type="Proteomes" id="UP001162164">
    <property type="component" value="Unassembled WGS sequence"/>
</dbReference>
<sequence length="87" mass="9750">MSAAYNKTPRENLPTRIIGEVICKIYISLSTWTVTNFCEGNKIKSGKCESRLTNIGDKPILEYILQNSKILDPQFACTVLLQNSAQI</sequence>
<name>A0ABQ9IU86_9CUCU</name>